<dbReference type="Gene3D" id="3.40.710.10">
    <property type="entry name" value="DD-peptidase/beta-lactamase superfamily"/>
    <property type="match status" value="1"/>
</dbReference>
<evidence type="ECO:0000256" key="1">
    <source>
        <dbReference type="ARBA" id="ARBA00003217"/>
    </source>
</evidence>
<accession>A0A3S9T2W7</accession>
<comment type="pathway">
    <text evidence="2">Cell wall biogenesis; peptidoglycan biosynthesis.</text>
</comment>
<evidence type="ECO:0000313" key="18">
    <source>
        <dbReference type="EMBL" id="AZR74875.1"/>
    </source>
</evidence>
<evidence type="ECO:0000256" key="4">
    <source>
        <dbReference type="ARBA" id="ARBA00012448"/>
    </source>
</evidence>
<keyword evidence="11" id="KW-0961">Cell wall biogenesis/degradation</keyword>
<evidence type="ECO:0000256" key="5">
    <source>
        <dbReference type="ARBA" id="ARBA00022645"/>
    </source>
</evidence>
<evidence type="ECO:0000256" key="10">
    <source>
        <dbReference type="ARBA" id="ARBA00022984"/>
    </source>
</evidence>
<feature type="chain" id="PRO_5019053223" description="serine-type D-Ala-D-Ala carboxypeptidase" evidence="16">
    <location>
        <begin position="21"/>
        <end position="387"/>
    </location>
</feature>
<dbReference type="InterPro" id="IPR001967">
    <property type="entry name" value="Peptidase_S11_N"/>
</dbReference>
<proteinExistence type="inferred from homology"/>
<evidence type="ECO:0000313" key="19">
    <source>
        <dbReference type="Proteomes" id="UP000267250"/>
    </source>
</evidence>
<dbReference type="InterPro" id="IPR012907">
    <property type="entry name" value="Peptidase_S11_C"/>
</dbReference>
<dbReference type="OrthoDB" id="9791132at2"/>
<dbReference type="Gene3D" id="2.60.410.10">
    <property type="entry name" value="D-Ala-D-Ala carboxypeptidase, C-terminal domain"/>
    <property type="match status" value="1"/>
</dbReference>
<dbReference type="InterPro" id="IPR015956">
    <property type="entry name" value="Peniciliin-bd_prot_C_sf"/>
</dbReference>
<protein>
    <recommendedName>
        <fullName evidence="4">serine-type D-Ala-D-Ala carboxypeptidase</fullName>
        <ecNumber evidence="4">3.4.16.4</ecNumber>
    </recommendedName>
</protein>
<evidence type="ECO:0000256" key="16">
    <source>
        <dbReference type="SAM" id="SignalP"/>
    </source>
</evidence>
<evidence type="ECO:0000256" key="7">
    <source>
        <dbReference type="ARBA" id="ARBA00022729"/>
    </source>
</evidence>
<evidence type="ECO:0000256" key="12">
    <source>
        <dbReference type="ARBA" id="ARBA00034000"/>
    </source>
</evidence>
<dbReference type="GO" id="GO:0009252">
    <property type="term" value="P:peptidoglycan biosynthetic process"/>
    <property type="evidence" value="ECO:0007669"/>
    <property type="project" value="UniProtKB-UniPathway"/>
</dbReference>
<dbReference type="EC" id="3.4.16.4" evidence="4"/>
<dbReference type="GO" id="GO:0009002">
    <property type="term" value="F:serine-type D-Ala-D-Ala carboxypeptidase activity"/>
    <property type="evidence" value="ECO:0007669"/>
    <property type="project" value="UniProtKB-EC"/>
</dbReference>
<evidence type="ECO:0000256" key="8">
    <source>
        <dbReference type="ARBA" id="ARBA00022801"/>
    </source>
</evidence>
<evidence type="ECO:0000256" key="6">
    <source>
        <dbReference type="ARBA" id="ARBA00022670"/>
    </source>
</evidence>
<dbReference type="GO" id="GO:0006508">
    <property type="term" value="P:proteolysis"/>
    <property type="evidence" value="ECO:0007669"/>
    <property type="project" value="UniProtKB-KW"/>
</dbReference>
<keyword evidence="5 18" id="KW-0121">Carboxypeptidase</keyword>
<keyword evidence="19" id="KW-1185">Reference proteome</keyword>
<dbReference type="EMBL" id="CP016379">
    <property type="protein sequence ID" value="AZR74875.1"/>
    <property type="molecule type" value="Genomic_DNA"/>
</dbReference>
<comment type="catalytic activity">
    <reaction evidence="12">
        <text>Preferential cleavage: (Ac)2-L-Lys-D-Ala-|-D-Ala. Also transpeptidation of peptidyl-alanyl moieties that are N-acyl substituents of D-alanine.</text>
        <dbReference type="EC" id="3.4.16.4"/>
    </reaction>
</comment>
<dbReference type="InterPro" id="IPR018044">
    <property type="entry name" value="Peptidase_S11"/>
</dbReference>
<dbReference type="SUPFAM" id="SSF56601">
    <property type="entry name" value="beta-lactamase/transpeptidase-like"/>
    <property type="match status" value="1"/>
</dbReference>
<evidence type="ECO:0000256" key="15">
    <source>
        <dbReference type="RuleBase" id="RU004016"/>
    </source>
</evidence>
<dbReference type="UniPathway" id="UPA00219"/>
<gene>
    <name evidence="18" type="ORF">BBF96_08560</name>
</gene>
<comment type="function">
    <text evidence="1">Removes C-terminal D-alanyl residues from sugar-peptide cell wall precursors.</text>
</comment>
<evidence type="ECO:0000256" key="14">
    <source>
        <dbReference type="PIRSR" id="PIRSR618044-2"/>
    </source>
</evidence>
<keyword evidence="6" id="KW-0645">Protease</keyword>
<feature type="active site" description="Proton acceptor" evidence="13">
    <location>
        <position position="59"/>
    </location>
</feature>
<keyword evidence="9" id="KW-0133">Cell shape</keyword>
<dbReference type="SUPFAM" id="SSF69189">
    <property type="entry name" value="Penicillin-binding protein associated domain"/>
    <property type="match status" value="1"/>
</dbReference>
<evidence type="ECO:0000259" key="17">
    <source>
        <dbReference type="SMART" id="SM00936"/>
    </source>
</evidence>
<feature type="active site" description="Acyl-ester intermediate" evidence="13">
    <location>
        <position position="56"/>
    </location>
</feature>
<dbReference type="GO" id="GO:0071555">
    <property type="term" value="P:cell wall organization"/>
    <property type="evidence" value="ECO:0007669"/>
    <property type="project" value="UniProtKB-KW"/>
</dbReference>
<dbReference type="Proteomes" id="UP000267250">
    <property type="component" value="Chromosome"/>
</dbReference>
<evidence type="ECO:0000256" key="9">
    <source>
        <dbReference type="ARBA" id="ARBA00022960"/>
    </source>
</evidence>
<dbReference type="PRINTS" id="PR00725">
    <property type="entry name" value="DADACBPTASE1"/>
</dbReference>
<dbReference type="PANTHER" id="PTHR21581:SF6">
    <property type="entry name" value="TRAFFICKING PROTEIN PARTICLE COMPLEX SUBUNIT 12"/>
    <property type="match status" value="1"/>
</dbReference>
<dbReference type="InterPro" id="IPR012338">
    <property type="entry name" value="Beta-lactam/transpept-like"/>
</dbReference>
<keyword evidence="8" id="KW-0378">Hydrolase</keyword>
<comment type="similarity">
    <text evidence="3 15">Belongs to the peptidase S11 family.</text>
</comment>
<name>A0A3S9T2W7_9FIRM</name>
<dbReference type="InterPro" id="IPR037167">
    <property type="entry name" value="Peptidase_S11_C_sf"/>
</dbReference>
<dbReference type="PANTHER" id="PTHR21581">
    <property type="entry name" value="D-ALANYL-D-ALANINE CARBOXYPEPTIDASE"/>
    <property type="match status" value="1"/>
</dbReference>
<sequence length="387" mass="43087">MAVFCTIFIVIPIFSLPTQAEQPVFTLQSRSAILMEASTGEIIFSKNPDEKLPPASITKIMTLLLIMEALEEGRANLTDIVRASENAMRMGGSQIYLEVGEEMSLEDLIKSIAIASANDSCVAVAEYLYGTEEAFVRKMNEKAKELGLTNTYFYNTNGLPPDDPGVKGNYTSAKDVAIMSRELLKYPRVLEWTSTWIDYVRNGEFVLNNTNKLVRHYQGVDGLKTGYTNEAKYCLSATGERNGLRFIAVVMGAPTSDIRFKEVSTLLSYGFNAFKAYEVVEKDQLVQKVRVSRGKVEEVGVIAGTDFKVPLRKGADEKVTTEIVLRERIIAPIKAGEILGEMVVKKDGTEIGRIPLKAQSDVERGTIFQIIFQMLKNLFLSLVNLFR</sequence>
<evidence type="ECO:0000256" key="3">
    <source>
        <dbReference type="ARBA" id="ARBA00007164"/>
    </source>
</evidence>
<dbReference type="SMART" id="SM00936">
    <property type="entry name" value="PBP5_C"/>
    <property type="match status" value="1"/>
</dbReference>
<evidence type="ECO:0000256" key="13">
    <source>
        <dbReference type="PIRSR" id="PIRSR618044-1"/>
    </source>
</evidence>
<feature type="binding site" evidence="14">
    <location>
        <position position="224"/>
    </location>
    <ligand>
        <name>substrate</name>
    </ligand>
</feature>
<reference evidence="18 19" key="1">
    <citation type="submission" date="2016-07" db="EMBL/GenBank/DDBJ databases">
        <title>Genome and transcriptome analysis of iron-reducing fermentative bacteria Anoxybacter fermentans.</title>
        <authorList>
            <person name="Zeng X."/>
            <person name="Shao Z."/>
        </authorList>
    </citation>
    <scope>NUCLEOTIDE SEQUENCE [LARGE SCALE GENOMIC DNA]</scope>
    <source>
        <strain evidence="18 19">DY22613</strain>
    </source>
</reference>
<feature type="domain" description="Peptidase S11 D-Ala-D-Ala carboxypeptidase A C-terminal" evidence="17">
    <location>
        <begin position="274"/>
        <end position="364"/>
    </location>
</feature>
<keyword evidence="10" id="KW-0573">Peptidoglycan synthesis</keyword>
<feature type="signal peptide" evidence="16">
    <location>
        <begin position="1"/>
        <end position="20"/>
    </location>
</feature>
<dbReference type="Pfam" id="PF00768">
    <property type="entry name" value="Peptidase_S11"/>
    <property type="match status" value="1"/>
</dbReference>
<evidence type="ECO:0000256" key="11">
    <source>
        <dbReference type="ARBA" id="ARBA00023316"/>
    </source>
</evidence>
<feature type="active site" evidence="13">
    <location>
        <position position="116"/>
    </location>
</feature>
<dbReference type="KEGG" id="aft:BBF96_08560"/>
<dbReference type="GO" id="GO:0008360">
    <property type="term" value="P:regulation of cell shape"/>
    <property type="evidence" value="ECO:0007669"/>
    <property type="project" value="UniProtKB-KW"/>
</dbReference>
<organism evidence="18 19">
    <name type="scientific">Anoxybacter fermentans</name>
    <dbReference type="NCBI Taxonomy" id="1323375"/>
    <lineage>
        <taxon>Bacteria</taxon>
        <taxon>Bacillati</taxon>
        <taxon>Bacillota</taxon>
        <taxon>Clostridia</taxon>
        <taxon>Halanaerobiales</taxon>
        <taxon>Anoxybacter</taxon>
    </lineage>
</organism>
<evidence type="ECO:0000256" key="2">
    <source>
        <dbReference type="ARBA" id="ARBA00004752"/>
    </source>
</evidence>
<keyword evidence="7 16" id="KW-0732">Signal</keyword>
<dbReference type="AlphaFoldDB" id="A0A3S9T2W7"/>
<dbReference type="Pfam" id="PF07943">
    <property type="entry name" value="PBP5_C"/>
    <property type="match status" value="1"/>
</dbReference>